<feature type="compositionally biased region" description="Low complexity" evidence="12">
    <location>
        <begin position="262"/>
        <end position="271"/>
    </location>
</feature>
<evidence type="ECO:0000256" key="12">
    <source>
        <dbReference type="SAM" id="MobiDB-lite"/>
    </source>
</evidence>
<evidence type="ECO:0000256" key="8">
    <source>
        <dbReference type="ARBA" id="ARBA00023125"/>
    </source>
</evidence>
<evidence type="ECO:0000256" key="7">
    <source>
        <dbReference type="ARBA" id="ARBA00023015"/>
    </source>
</evidence>
<dbReference type="KEGG" id="pcw:110218351"/>
<evidence type="ECO:0000256" key="1">
    <source>
        <dbReference type="ARBA" id="ARBA00004123"/>
    </source>
</evidence>
<accession>A0A6P5LLH8</accession>
<keyword evidence="6" id="KW-0862">Zinc</keyword>
<keyword evidence="4" id="KW-0677">Repeat</keyword>
<dbReference type="GO" id="GO:0008270">
    <property type="term" value="F:zinc ion binding"/>
    <property type="evidence" value="ECO:0007669"/>
    <property type="project" value="UniProtKB-KW"/>
</dbReference>
<dbReference type="InterPro" id="IPR036236">
    <property type="entry name" value="Znf_C2H2_sf"/>
</dbReference>
<reference evidence="15" key="1">
    <citation type="submission" date="2025-08" db="UniProtKB">
        <authorList>
            <consortium name="RefSeq"/>
        </authorList>
    </citation>
    <scope>IDENTIFICATION</scope>
    <source>
        <tissue evidence="15">Spleen</tissue>
    </source>
</reference>
<comment type="subcellular location">
    <subcellularLocation>
        <location evidence="1">Nucleus</location>
    </subcellularLocation>
</comment>
<keyword evidence="5 11" id="KW-0863">Zinc-finger</keyword>
<dbReference type="PROSITE" id="PS00028">
    <property type="entry name" value="ZINC_FINGER_C2H2_1"/>
    <property type="match status" value="3"/>
</dbReference>
<dbReference type="FunFam" id="3.30.160.60:FF:000624">
    <property type="entry name" value="zinc finger protein 697"/>
    <property type="match status" value="1"/>
</dbReference>
<dbReference type="GeneID" id="110218351"/>
<evidence type="ECO:0000256" key="10">
    <source>
        <dbReference type="ARBA" id="ARBA00023242"/>
    </source>
</evidence>
<dbReference type="PROSITE" id="PS50157">
    <property type="entry name" value="ZINC_FINGER_C2H2_2"/>
    <property type="match status" value="3"/>
</dbReference>
<evidence type="ECO:0000313" key="15">
    <source>
        <dbReference type="RefSeq" id="XP_020856666.1"/>
    </source>
</evidence>
<dbReference type="OMA" id="LYKWGGC"/>
<evidence type="ECO:0000256" key="6">
    <source>
        <dbReference type="ARBA" id="ARBA00022833"/>
    </source>
</evidence>
<dbReference type="Proteomes" id="UP000515140">
    <property type="component" value="Unplaced"/>
</dbReference>
<evidence type="ECO:0000259" key="13">
    <source>
        <dbReference type="PROSITE" id="PS50157"/>
    </source>
</evidence>
<dbReference type="FunFam" id="3.30.160.60:FF:000419">
    <property type="entry name" value="Early growth response protein 4"/>
    <property type="match status" value="1"/>
</dbReference>
<dbReference type="GO" id="GO:0000981">
    <property type="term" value="F:DNA-binding transcription factor activity, RNA polymerase II-specific"/>
    <property type="evidence" value="ECO:0007669"/>
    <property type="project" value="TreeGrafter"/>
</dbReference>
<protein>
    <submittedName>
        <fullName evidence="15">LOW QUALITY PROTEIN: early growth response protein 4</fullName>
    </submittedName>
</protein>
<keyword evidence="10" id="KW-0539">Nucleus</keyword>
<dbReference type="SUPFAM" id="SSF57667">
    <property type="entry name" value="beta-beta-alpha zinc fingers"/>
    <property type="match status" value="2"/>
</dbReference>
<dbReference type="GO" id="GO:0000978">
    <property type="term" value="F:RNA polymerase II cis-regulatory region sequence-specific DNA binding"/>
    <property type="evidence" value="ECO:0007669"/>
    <property type="project" value="TreeGrafter"/>
</dbReference>
<gene>
    <name evidence="15" type="primary">EGR4</name>
</gene>
<dbReference type="Pfam" id="PF00096">
    <property type="entry name" value="zf-C2H2"/>
    <property type="match status" value="2"/>
</dbReference>
<dbReference type="PANTHER" id="PTHR23235:SF58">
    <property type="entry name" value="EARLY GROWTH RESPONSE PROTEIN 4"/>
    <property type="match status" value="1"/>
</dbReference>
<evidence type="ECO:0000256" key="3">
    <source>
        <dbReference type="ARBA" id="ARBA00022723"/>
    </source>
</evidence>
<dbReference type="RefSeq" id="XP_020856666.1">
    <property type="nucleotide sequence ID" value="XM_021001007.1"/>
</dbReference>
<keyword evidence="3" id="KW-0479">Metal-binding</keyword>
<dbReference type="GO" id="GO:0005634">
    <property type="term" value="C:nucleus"/>
    <property type="evidence" value="ECO:0007669"/>
    <property type="project" value="UniProtKB-SubCell"/>
</dbReference>
<feature type="domain" description="C2H2-type" evidence="13">
    <location>
        <begin position="441"/>
        <end position="468"/>
    </location>
</feature>
<evidence type="ECO:0000256" key="5">
    <source>
        <dbReference type="ARBA" id="ARBA00022771"/>
    </source>
</evidence>
<dbReference type="FunCoup" id="A0A6P5LLH8">
    <property type="interactions" value="799"/>
</dbReference>
<sequence length="489" mass="51644">MLNMSEFCPEALFAKYPEGCVETSPETLRPGRDPSLSGFPGGDFLSSALSGACDTSDYFFLEGPSPPPQPGLSYTGSFFIQAIPEHPHDQEALFNLMSGILGLAPFPGPDGAVPRAPLDALYATSPDTSLAGPLDLFPADLGSATPFPETPWETSPTAGASPQCLYEPQPSPPDVKPGLRAPPVSPALDAAPAFKAPYGPWDLLSAGTPSYLPQGGYQPSPEAGFPPLGSKIEDLLQISCPAELPGPANRIYGGTYDTFSLSSSSQLPSGDFGEGGEGLQPGLSLSPPGEGGGGGDLLARAQPSPLSLALPGPASDFSIVPTTATDFPGAAQLPPPTAAPQQSQPPQPPQPPQPAQAEPRRKGRRGGKCSPRCFCPRPHAKAFACPVESCVRSFARSDELNRHLRIHTGHKPFQCRICLRNFSRSDHLTTHVRTHTGEKPFACDVCGRRFARSDEKKRHGKVHLKQKARAEERLKGLGFYALGLSFAAL</sequence>
<feature type="domain" description="C2H2-type" evidence="13">
    <location>
        <begin position="383"/>
        <end position="412"/>
    </location>
</feature>
<feature type="domain" description="C2H2-type" evidence="13">
    <location>
        <begin position="413"/>
        <end position="440"/>
    </location>
</feature>
<keyword evidence="8" id="KW-0238">DNA-binding</keyword>
<keyword evidence="14" id="KW-1185">Reference proteome</keyword>
<dbReference type="CTD" id="1961"/>
<dbReference type="AlphaFoldDB" id="A0A6P5LLH8"/>
<evidence type="ECO:0000256" key="9">
    <source>
        <dbReference type="ARBA" id="ARBA00023163"/>
    </source>
</evidence>
<evidence type="ECO:0000256" key="11">
    <source>
        <dbReference type="PROSITE-ProRule" id="PRU00042"/>
    </source>
</evidence>
<dbReference type="SMART" id="SM00355">
    <property type="entry name" value="ZnF_C2H2"/>
    <property type="match status" value="3"/>
</dbReference>
<evidence type="ECO:0000313" key="14">
    <source>
        <dbReference type="Proteomes" id="UP000515140"/>
    </source>
</evidence>
<feature type="compositionally biased region" description="Low complexity" evidence="12">
    <location>
        <begin position="297"/>
        <end position="315"/>
    </location>
</feature>
<dbReference type="PANTHER" id="PTHR23235">
    <property type="entry name" value="KRUEPPEL-LIKE TRANSCRIPTION FACTOR"/>
    <property type="match status" value="1"/>
</dbReference>
<evidence type="ECO:0000256" key="4">
    <source>
        <dbReference type="ARBA" id="ARBA00022737"/>
    </source>
</evidence>
<feature type="region of interest" description="Disordered" evidence="12">
    <location>
        <begin position="262"/>
        <end position="368"/>
    </location>
</feature>
<evidence type="ECO:0000256" key="2">
    <source>
        <dbReference type="ARBA" id="ARBA00005682"/>
    </source>
</evidence>
<dbReference type="InParanoid" id="A0A6P5LLH8"/>
<comment type="similarity">
    <text evidence="2">Belongs to the EGR C2H2-type zinc-finger protein family.</text>
</comment>
<feature type="compositionally biased region" description="Pro residues" evidence="12">
    <location>
        <begin position="333"/>
        <end position="354"/>
    </location>
</feature>
<name>A0A6P5LLH8_PHACI</name>
<proteinExistence type="inferred from homology"/>
<feature type="region of interest" description="Disordered" evidence="12">
    <location>
        <begin position="145"/>
        <end position="178"/>
    </location>
</feature>
<dbReference type="FunFam" id="3.30.160.60:FF:000324">
    <property type="entry name" value="Early growth response protein 4"/>
    <property type="match status" value="1"/>
</dbReference>
<dbReference type="InterPro" id="IPR013087">
    <property type="entry name" value="Znf_C2H2_type"/>
</dbReference>
<organism evidence="14 15">
    <name type="scientific">Phascolarctos cinereus</name>
    <name type="common">Koala</name>
    <dbReference type="NCBI Taxonomy" id="38626"/>
    <lineage>
        <taxon>Eukaryota</taxon>
        <taxon>Metazoa</taxon>
        <taxon>Chordata</taxon>
        <taxon>Craniata</taxon>
        <taxon>Vertebrata</taxon>
        <taxon>Euteleostomi</taxon>
        <taxon>Mammalia</taxon>
        <taxon>Metatheria</taxon>
        <taxon>Diprotodontia</taxon>
        <taxon>Phascolarctidae</taxon>
        <taxon>Phascolarctos</taxon>
    </lineage>
</organism>
<dbReference type="Gene3D" id="3.30.160.60">
    <property type="entry name" value="Classic Zinc Finger"/>
    <property type="match status" value="3"/>
</dbReference>
<keyword evidence="7" id="KW-0805">Transcription regulation</keyword>
<keyword evidence="9" id="KW-0804">Transcription</keyword>